<keyword evidence="10 18" id="KW-0133">Cell shape</keyword>
<evidence type="ECO:0000256" key="5">
    <source>
        <dbReference type="ARBA" id="ARBA00022679"/>
    </source>
</evidence>
<evidence type="ECO:0000313" key="20">
    <source>
        <dbReference type="EMBL" id="EHY31130.1"/>
    </source>
</evidence>
<evidence type="ECO:0000256" key="2">
    <source>
        <dbReference type="ARBA" id="ARBA00007707"/>
    </source>
</evidence>
<dbReference type="GO" id="GO:0005737">
    <property type="term" value="C:cytoplasm"/>
    <property type="evidence" value="ECO:0007669"/>
    <property type="project" value="UniProtKB-SubCell"/>
</dbReference>
<evidence type="ECO:0000256" key="15">
    <source>
        <dbReference type="ARBA" id="ARBA00048247"/>
    </source>
</evidence>
<dbReference type="GO" id="GO:0003977">
    <property type="term" value="F:UDP-N-acetylglucosamine diphosphorylase activity"/>
    <property type="evidence" value="ECO:0007669"/>
    <property type="project" value="UniProtKB-UniRule"/>
</dbReference>
<dbReference type="PANTHER" id="PTHR43584:SF3">
    <property type="entry name" value="BIFUNCTIONAL PROTEIN GLMU"/>
    <property type="match status" value="1"/>
</dbReference>
<evidence type="ECO:0000256" key="11">
    <source>
        <dbReference type="ARBA" id="ARBA00022984"/>
    </source>
</evidence>
<keyword evidence="7 18" id="KW-0479">Metal-binding</keyword>
<proteinExistence type="inferred from homology"/>
<protein>
    <recommendedName>
        <fullName evidence="18">Bifunctional protein GlmU</fullName>
    </recommendedName>
    <domain>
        <recommendedName>
            <fullName evidence="18">UDP-N-acetylglucosamine pyrophosphorylase</fullName>
            <ecNumber evidence="18">2.7.7.23</ecNumber>
        </recommendedName>
        <alternativeName>
            <fullName evidence="18">N-acetylglucosamine-1-phosphate uridyltransferase</fullName>
        </alternativeName>
    </domain>
    <domain>
        <recommendedName>
            <fullName evidence="18">Glucosamine-1-phosphate N-acetyltransferase</fullName>
            <ecNumber evidence="18">2.3.1.157</ecNumber>
        </recommendedName>
    </domain>
</protein>
<dbReference type="InterPro" id="IPR025877">
    <property type="entry name" value="MobA-like_NTP_Trfase"/>
</dbReference>
<comment type="caution">
    <text evidence="18">Lacks conserved residue(s) required for the propagation of feature annotation.</text>
</comment>
<dbReference type="Gene3D" id="2.160.10.10">
    <property type="entry name" value="Hexapeptide repeat proteins"/>
    <property type="match status" value="1"/>
</dbReference>
<dbReference type="InterPro" id="IPR001451">
    <property type="entry name" value="Hexapep"/>
</dbReference>
<dbReference type="Proteomes" id="UP000004956">
    <property type="component" value="Unassembled WGS sequence"/>
</dbReference>
<dbReference type="InterPro" id="IPR029044">
    <property type="entry name" value="Nucleotide-diphossugar_trans"/>
</dbReference>
<dbReference type="Pfam" id="PF00132">
    <property type="entry name" value="Hexapep"/>
    <property type="match status" value="1"/>
</dbReference>
<feature type="binding site" evidence="18">
    <location>
        <position position="225"/>
    </location>
    <ligand>
        <name>Mg(2+)</name>
        <dbReference type="ChEBI" id="CHEBI:18420"/>
    </ligand>
</feature>
<dbReference type="InterPro" id="IPR050065">
    <property type="entry name" value="GlmU-like"/>
</dbReference>
<dbReference type="STRING" id="762967.HMPREF9440_01490"/>
<keyword evidence="13 18" id="KW-0012">Acyltransferase</keyword>
<feature type="binding site" evidence="18">
    <location>
        <position position="375"/>
    </location>
    <ligand>
        <name>UDP-N-acetyl-alpha-D-glucosamine</name>
        <dbReference type="ChEBI" id="CHEBI:57705"/>
    </ligand>
</feature>
<feature type="binding site" evidence="18">
    <location>
        <begin position="78"/>
        <end position="79"/>
    </location>
    <ligand>
        <name>UDP-N-acetyl-alpha-D-glucosamine</name>
        <dbReference type="ChEBI" id="CHEBI:57705"/>
    </ligand>
</feature>
<dbReference type="EC" id="2.7.7.23" evidence="18"/>
<keyword evidence="5 18" id="KW-0808">Transferase</keyword>
<feature type="binding site" evidence="18">
    <location>
        <position position="225"/>
    </location>
    <ligand>
        <name>UDP-N-acetyl-alpha-D-glucosamine</name>
        <dbReference type="ChEBI" id="CHEBI:57705"/>
    </ligand>
</feature>
<keyword evidence="14 18" id="KW-0961">Cell wall biogenesis/degradation</keyword>
<dbReference type="RefSeq" id="WP_008542475.1">
    <property type="nucleotide sequence ID" value="NZ_JH604974.1"/>
</dbReference>
<feature type="binding site" evidence="18">
    <location>
        <begin position="6"/>
        <end position="9"/>
    </location>
    <ligand>
        <name>UDP-N-acetyl-alpha-D-glucosamine</name>
        <dbReference type="ChEBI" id="CHEBI:57705"/>
    </ligand>
</feature>
<feature type="binding site" evidence="18">
    <location>
        <position position="378"/>
    </location>
    <ligand>
        <name>acetyl-CoA</name>
        <dbReference type="ChEBI" id="CHEBI:57288"/>
    </ligand>
</feature>
<dbReference type="GO" id="GO:0000287">
    <property type="term" value="F:magnesium ion binding"/>
    <property type="evidence" value="ECO:0007669"/>
    <property type="project" value="UniProtKB-UniRule"/>
</dbReference>
<dbReference type="EC" id="2.3.1.157" evidence="18"/>
<evidence type="ECO:0000256" key="18">
    <source>
        <dbReference type="HAMAP-Rule" id="MF_01631"/>
    </source>
</evidence>
<evidence type="ECO:0000313" key="21">
    <source>
        <dbReference type="Proteomes" id="UP000004956"/>
    </source>
</evidence>
<dbReference type="Pfam" id="PF12804">
    <property type="entry name" value="NTP_transf_3"/>
    <property type="match status" value="1"/>
</dbReference>
<dbReference type="InterPro" id="IPR011004">
    <property type="entry name" value="Trimer_LpxA-like_sf"/>
</dbReference>
<evidence type="ECO:0000256" key="6">
    <source>
        <dbReference type="ARBA" id="ARBA00022695"/>
    </source>
</evidence>
<comment type="catalytic activity">
    <reaction evidence="15 18">
        <text>alpha-D-glucosamine 1-phosphate + acetyl-CoA = N-acetyl-alpha-D-glucosamine 1-phosphate + CoA + H(+)</text>
        <dbReference type="Rhea" id="RHEA:13725"/>
        <dbReference type="ChEBI" id="CHEBI:15378"/>
        <dbReference type="ChEBI" id="CHEBI:57287"/>
        <dbReference type="ChEBI" id="CHEBI:57288"/>
        <dbReference type="ChEBI" id="CHEBI:57776"/>
        <dbReference type="ChEBI" id="CHEBI:58516"/>
        <dbReference type="EC" id="2.3.1.157"/>
    </reaction>
</comment>
<feature type="binding site" evidence="18">
    <location>
        <position position="331"/>
    </location>
    <ligand>
        <name>UDP-N-acetyl-alpha-D-glucosamine</name>
        <dbReference type="ChEBI" id="CHEBI:57705"/>
    </ligand>
</feature>
<keyword evidence="12 18" id="KW-0511">Multifunctional enzyme</keyword>
<evidence type="ECO:0000256" key="12">
    <source>
        <dbReference type="ARBA" id="ARBA00023268"/>
    </source>
</evidence>
<comment type="cofactor">
    <cofactor evidence="18">
        <name>Mg(2+)</name>
        <dbReference type="ChEBI" id="CHEBI:18420"/>
    </cofactor>
    <text evidence="18">Binds 1 Mg(2+) ion per subunit.</text>
</comment>
<gene>
    <name evidence="18" type="primary">glmU</name>
    <name evidence="20" type="ORF">HMPREF9440_01490</name>
</gene>
<dbReference type="GO" id="GO:0019134">
    <property type="term" value="F:glucosamine-1-phosphate N-acetyltransferase activity"/>
    <property type="evidence" value="ECO:0007669"/>
    <property type="project" value="UniProtKB-UniRule"/>
</dbReference>
<feature type="active site" description="Proton acceptor" evidence="18">
    <location>
        <position position="361"/>
    </location>
</feature>
<evidence type="ECO:0000256" key="17">
    <source>
        <dbReference type="ARBA" id="ARBA00049628"/>
    </source>
</evidence>
<evidence type="ECO:0000256" key="13">
    <source>
        <dbReference type="ARBA" id="ARBA00023315"/>
    </source>
</evidence>
<feature type="binding site" evidence="18">
    <location>
        <begin position="384"/>
        <end position="385"/>
    </location>
    <ligand>
        <name>acetyl-CoA</name>
        <dbReference type="ChEBI" id="CHEBI:57288"/>
    </ligand>
</feature>
<comment type="catalytic activity">
    <reaction evidence="16 18">
        <text>N-acetyl-alpha-D-glucosamine 1-phosphate + UTP + H(+) = UDP-N-acetyl-alpha-D-glucosamine + diphosphate</text>
        <dbReference type="Rhea" id="RHEA:13509"/>
        <dbReference type="ChEBI" id="CHEBI:15378"/>
        <dbReference type="ChEBI" id="CHEBI:33019"/>
        <dbReference type="ChEBI" id="CHEBI:46398"/>
        <dbReference type="ChEBI" id="CHEBI:57705"/>
        <dbReference type="ChEBI" id="CHEBI:57776"/>
        <dbReference type="EC" id="2.7.7.23"/>
    </reaction>
</comment>
<dbReference type="CDD" id="cd02540">
    <property type="entry name" value="GT2_GlmU_N_bac"/>
    <property type="match status" value="1"/>
</dbReference>
<comment type="caution">
    <text evidence="20">The sequence shown here is derived from an EMBL/GenBank/DDBJ whole genome shotgun (WGS) entry which is preliminary data.</text>
</comment>
<comment type="pathway">
    <text evidence="18">Nucleotide-sugar biosynthesis; UDP-N-acetyl-alpha-D-glucosamine biosynthesis; N-acetyl-alpha-D-glucosamine 1-phosphate from alpha-D-glucosamine 6-phosphate (route II): step 2/2.</text>
</comment>
<name>H3KFH3_9BURK</name>
<keyword evidence="11 18" id="KW-0573">Peptidoglycan synthesis</keyword>
<dbReference type="NCBIfam" id="TIGR01173">
    <property type="entry name" value="glmU"/>
    <property type="match status" value="1"/>
</dbReference>
<dbReference type="GO" id="GO:0000902">
    <property type="term" value="P:cell morphogenesis"/>
    <property type="evidence" value="ECO:0007669"/>
    <property type="project" value="UniProtKB-UniRule"/>
</dbReference>
<evidence type="ECO:0000256" key="3">
    <source>
        <dbReference type="ARBA" id="ARBA00007947"/>
    </source>
</evidence>
<dbReference type="UniPathway" id="UPA00113">
    <property type="reaction ID" value="UER00532"/>
</dbReference>
<evidence type="ECO:0000256" key="10">
    <source>
        <dbReference type="ARBA" id="ARBA00022960"/>
    </source>
</evidence>
<dbReference type="GO" id="GO:0006048">
    <property type="term" value="P:UDP-N-acetylglucosamine biosynthetic process"/>
    <property type="evidence" value="ECO:0007669"/>
    <property type="project" value="UniProtKB-UniPathway"/>
</dbReference>
<evidence type="ECO:0000256" key="9">
    <source>
        <dbReference type="ARBA" id="ARBA00022842"/>
    </source>
</evidence>
<dbReference type="InterPro" id="IPR038009">
    <property type="entry name" value="GlmU_C_LbH"/>
</dbReference>
<feature type="binding site" evidence="18">
    <location>
        <position position="421"/>
    </location>
    <ligand>
        <name>acetyl-CoA</name>
        <dbReference type="ChEBI" id="CHEBI:57288"/>
    </ligand>
</feature>
<keyword evidence="4 18" id="KW-0963">Cytoplasm</keyword>
<keyword evidence="21" id="KW-1185">Reference proteome</keyword>
<feature type="binding site" evidence="18">
    <location>
        <position position="103"/>
    </location>
    <ligand>
        <name>Mg(2+)</name>
        <dbReference type="ChEBI" id="CHEBI:18420"/>
    </ligand>
</feature>
<dbReference type="SUPFAM" id="SSF53448">
    <property type="entry name" value="Nucleotide-diphospho-sugar transferases"/>
    <property type="match status" value="1"/>
</dbReference>
<dbReference type="SUPFAM" id="SSF51161">
    <property type="entry name" value="Trimeric LpxA-like enzymes"/>
    <property type="match status" value="1"/>
</dbReference>
<feature type="region of interest" description="Pyrophosphorylase" evidence="18">
    <location>
        <begin position="1"/>
        <end position="227"/>
    </location>
</feature>
<comment type="subcellular location">
    <subcellularLocation>
        <location evidence="1 18">Cytoplasm</location>
    </subcellularLocation>
</comment>
<keyword evidence="9 18" id="KW-0460">Magnesium</keyword>
<accession>H3KFH3</accession>
<dbReference type="OrthoDB" id="9775031at2"/>
<comment type="pathway">
    <text evidence="18">Nucleotide-sugar biosynthesis; UDP-N-acetyl-alpha-D-glucosamine biosynthesis; UDP-N-acetyl-alpha-D-glucosamine from N-acetyl-alpha-D-glucosamine 1-phosphate: step 1/1.</text>
</comment>
<dbReference type="GO" id="GO:0009245">
    <property type="term" value="P:lipid A biosynthetic process"/>
    <property type="evidence" value="ECO:0007669"/>
    <property type="project" value="UniProtKB-UniRule"/>
</dbReference>
<comment type="function">
    <text evidence="17 18">Catalyzes the last two sequential reactions in the de novo biosynthetic pathway for UDP-N-acetylglucosamine (UDP-GlcNAc). The C-terminal domain catalyzes the transfer of acetyl group from acetyl coenzyme A to glucosamine-1-phosphate (GlcN-1-P) to produce N-acetylglucosamine-1-phosphate (GlcNAc-1-P), which is converted into UDP-GlcNAc by the transfer of uridine 5-monophosphate (from uridine 5-triphosphate), a reaction catalyzed by the N-terminal domain.</text>
</comment>
<dbReference type="EMBL" id="AFBQ01000218">
    <property type="protein sequence ID" value="EHY31130.1"/>
    <property type="molecule type" value="Genomic_DNA"/>
</dbReference>
<feature type="binding site" evidence="18">
    <location>
        <position position="73"/>
    </location>
    <ligand>
        <name>UDP-N-acetyl-alpha-D-glucosamine</name>
        <dbReference type="ChEBI" id="CHEBI:57705"/>
    </ligand>
</feature>
<feature type="binding site" evidence="18">
    <location>
        <position position="403"/>
    </location>
    <ligand>
        <name>acetyl-CoA</name>
        <dbReference type="ChEBI" id="CHEBI:57288"/>
    </ligand>
</feature>
<feature type="binding site" evidence="18">
    <location>
        <position position="364"/>
    </location>
    <ligand>
        <name>UDP-N-acetyl-alpha-D-glucosamine</name>
        <dbReference type="ChEBI" id="CHEBI:57705"/>
    </ligand>
</feature>
<dbReference type="GO" id="GO:0008360">
    <property type="term" value="P:regulation of cell shape"/>
    <property type="evidence" value="ECO:0007669"/>
    <property type="project" value="UniProtKB-KW"/>
</dbReference>
<evidence type="ECO:0000256" key="16">
    <source>
        <dbReference type="ARBA" id="ARBA00048493"/>
    </source>
</evidence>
<evidence type="ECO:0000256" key="7">
    <source>
        <dbReference type="ARBA" id="ARBA00022723"/>
    </source>
</evidence>
<feature type="binding site" evidence="18">
    <location>
        <position position="152"/>
    </location>
    <ligand>
        <name>UDP-N-acetyl-alpha-D-glucosamine</name>
        <dbReference type="ChEBI" id="CHEBI:57705"/>
    </ligand>
</feature>
<dbReference type="HOGENOM" id="CLU_029499_15_2_4"/>
<feature type="region of interest" description="Linker" evidence="18">
    <location>
        <begin position="228"/>
        <end position="248"/>
    </location>
</feature>
<comment type="subunit">
    <text evidence="18">Homotrimer.</text>
</comment>
<reference evidence="20 21" key="1">
    <citation type="submission" date="2011-11" db="EMBL/GenBank/DDBJ databases">
        <authorList>
            <person name="Weinstock G."/>
            <person name="Sodergren E."/>
            <person name="Clifton S."/>
            <person name="Fulton L."/>
            <person name="Fulton B."/>
            <person name="Courtney L."/>
            <person name="Fronick C."/>
            <person name="Harrison M."/>
            <person name="Strong C."/>
            <person name="Farmer C."/>
            <person name="Delahaunty K."/>
            <person name="Markovic C."/>
            <person name="Hall O."/>
            <person name="Minx P."/>
            <person name="Tomlinson C."/>
            <person name="Mitreva M."/>
            <person name="Hou S."/>
            <person name="Chen J."/>
            <person name="Wollam A."/>
            <person name="Pepin K.H."/>
            <person name="Johnson M."/>
            <person name="Bhonagiri V."/>
            <person name="Zhang X."/>
            <person name="Suruliraj S."/>
            <person name="Warren W."/>
            <person name="Chinwalla A."/>
            <person name="Mardis E.R."/>
            <person name="Wilson R.K."/>
        </authorList>
    </citation>
    <scope>NUCLEOTIDE SEQUENCE [LARGE SCALE GENOMIC DNA]</scope>
    <source>
        <strain evidence="20 21">YIT 11816</strain>
    </source>
</reference>
<feature type="binding site" evidence="18">
    <location>
        <position position="138"/>
    </location>
    <ligand>
        <name>UDP-N-acetyl-alpha-D-glucosamine</name>
        <dbReference type="ChEBI" id="CHEBI:57705"/>
    </ligand>
</feature>
<feature type="region of interest" description="N-acetyltransferase" evidence="18">
    <location>
        <begin position="249"/>
        <end position="454"/>
    </location>
</feature>
<dbReference type="PATRIC" id="fig|762967.3.peg.1172"/>
<dbReference type="CDD" id="cd03353">
    <property type="entry name" value="LbH_GlmU_C"/>
    <property type="match status" value="1"/>
</dbReference>
<evidence type="ECO:0000256" key="14">
    <source>
        <dbReference type="ARBA" id="ARBA00023316"/>
    </source>
</evidence>
<dbReference type="GO" id="GO:0009252">
    <property type="term" value="P:peptidoglycan biosynthetic process"/>
    <property type="evidence" value="ECO:0007669"/>
    <property type="project" value="UniProtKB-UniRule"/>
</dbReference>
<comment type="similarity">
    <text evidence="3 18">In the N-terminal section; belongs to the N-acetylglucosamine-1-phosphate uridyltransferase family.</text>
</comment>
<dbReference type="HAMAP" id="MF_01631">
    <property type="entry name" value="GlmU"/>
    <property type="match status" value="1"/>
</dbReference>
<dbReference type="Gene3D" id="3.90.550.10">
    <property type="entry name" value="Spore Coat Polysaccharide Biosynthesis Protein SpsA, Chain A"/>
    <property type="match status" value="1"/>
</dbReference>
<feature type="binding site" evidence="18">
    <location>
        <position position="349"/>
    </location>
    <ligand>
        <name>UDP-N-acetyl-alpha-D-glucosamine</name>
        <dbReference type="ChEBI" id="CHEBI:57705"/>
    </ligand>
</feature>
<dbReference type="GO" id="GO:0016020">
    <property type="term" value="C:membrane"/>
    <property type="evidence" value="ECO:0007669"/>
    <property type="project" value="GOC"/>
</dbReference>
<dbReference type="GO" id="GO:0071555">
    <property type="term" value="P:cell wall organization"/>
    <property type="evidence" value="ECO:0007669"/>
    <property type="project" value="UniProtKB-KW"/>
</dbReference>
<feature type="binding site" evidence="18">
    <location>
        <position position="167"/>
    </location>
    <ligand>
        <name>UDP-N-acetyl-alpha-D-glucosamine</name>
        <dbReference type="ChEBI" id="CHEBI:57705"/>
    </ligand>
</feature>
<feature type="binding site" evidence="18">
    <location>
        <position position="20"/>
    </location>
    <ligand>
        <name>UDP-N-acetyl-alpha-D-glucosamine</name>
        <dbReference type="ChEBI" id="CHEBI:57705"/>
    </ligand>
</feature>
<keyword evidence="8 18" id="KW-0677">Repeat</keyword>
<organism evidence="20 21">
    <name type="scientific">Sutterella parvirubra YIT 11816</name>
    <dbReference type="NCBI Taxonomy" id="762967"/>
    <lineage>
        <taxon>Bacteria</taxon>
        <taxon>Pseudomonadati</taxon>
        <taxon>Pseudomonadota</taxon>
        <taxon>Betaproteobacteria</taxon>
        <taxon>Burkholderiales</taxon>
        <taxon>Sutterellaceae</taxon>
        <taxon>Sutterella</taxon>
    </lineage>
</organism>
<comment type="similarity">
    <text evidence="2 18">In the C-terminal section; belongs to the transferase hexapeptide repeat family.</text>
</comment>
<comment type="pathway">
    <text evidence="18">Bacterial outer membrane biogenesis; LPS lipid A biosynthesis.</text>
</comment>
<feature type="domain" description="MobA-like NTP transferase" evidence="19">
    <location>
        <begin position="4"/>
        <end position="125"/>
    </location>
</feature>
<dbReference type="UniPathway" id="UPA00973"/>
<dbReference type="PANTHER" id="PTHR43584">
    <property type="entry name" value="NUCLEOTIDYL TRANSFERASE"/>
    <property type="match status" value="1"/>
</dbReference>
<dbReference type="AlphaFoldDB" id="H3KFH3"/>
<evidence type="ECO:0000259" key="19">
    <source>
        <dbReference type="Pfam" id="PF12804"/>
    </source>
</evidence>
<evidence type="ECO:0000256" key="1">
    <source>
        <dbReference type="ARBA" id="ARBA00004496"/>
    </source>
</evidence>
<sequence length="454" mass="48571">MNIVILAAGMGKRMRSRLPKVLQPIAGRPMLDHVLDATAPFAAGSPRIIVVGHGAEAVEARYADRTDVRFALQSPQLGTGHALMQAVPSLDKNDPATLVCLGDVPLLSSETIRRMTEAAETNEMVLLTVELENPTGYGRIKRAEGRPYAIVEEKDATDDERRIREVNTGIMLLPTARLEGWLSSLTNTNAQGEYYLTDVLALAAHEGVSIAAVQPDHVWEVEGVNSKPQLARLERVWQRVQADRLMDAGVTLLDPDRIDIRGTLTCGRDVEIDVGCVFEGNVVLADGVKIGANCVLKNVEVGEDTVILPFCHLEGARVGAAGRIGPYSRLRPGAELAGGNHIGNFVEVKKSVVGEGTKINHLAYVGDADVGARVNIGAGCITCNYDGVNKFRTVIGDDAFIGSDTQLIAPVKVGAGATIGAGTTLTREAPEGKLTLSRARQVTIEGWKRPVKKA</sequence>
<dbReference type="InterPro" id="IPR005882">
    <property type="entry name" value="Bifunctional_GlmU"/>
</dbReference>
<feature type="binding site" evidence="18">
    <location>
        <position position="438"/>
    </location>
    <ligand>
        <name>acetyl-CoA</name>
        <dbReference type="ChEBI" id="CHEBI:57288"/>
    </ligand>
</feature>
<evidence type="ECO:0000256" key="8">
    <source>
        <dbReference type="ARBA" id="ARBA00022737"/>
    </source>
</evidence>
<keyword evidence="6 18" id="KW-0548">Nucleotidyltransferase</keyword>
<evidence type="ECO:0000256" key="4">
    <source>
        <dbReference type="ARBA" id="ARBA00022490"/>
    </source>
</evidence>